<dbReference type="GO" id="GO:0008234">
    <property type="term" value="F:cysteine-type peptidase activity"/>
    <property type="evidence" value="ECO:0007669"/>
    <property type="project" value="InterPro"/>
</dbReference>
<dbReference type="SUPFAM" id="SSF54001">
    <property type="entry name" value="Cysteine proteinases"/>
    <property type="match status" value="1"/>
</dbReference>
<accession>A0A645HN68</accession>
<protein>
    <submittedName>
        <fullName evidence="1">Uncharacterized protein</fullName>
    </submittedName>
</protein>
<comment type="caution">
    <text evidence="1">The sequence shown here is derived from an EMBL/GenBank/DDBJ whole genome shotgun (WGS) entry which is preliminary data.</text>
</comment>
<gene>
    <name evidence="1" type="ORF">SDC9_188033</name>
</gene>
<dbReference type="InterPro" id="IPR044934">
    <property type="entry name" value="Streptopain_sf"/>
</dbReference>
<dbReference type="AlphaFoldDB" id="A0A645HN68"/>
<dbReference type="GO" id="GO:0006508">
    <property type="term" value="P:proteolysis"/>
    <property type="evidence" value="ECO:0007669"/>
    <property type="project" value="InterPro"/>
</dbReference>
<dbReference type="EMBL" id="VSSQ01096937">
    <property type="protein sequence ID" value="MPN40495.1"/>
    <property type="molecule type" value="Genomic_DNA"/>
</dbReference>
<proteinExistence type="predicted"/>
<evidence type="ECO:0000313" key="1">
    <source>
        <dbReference type="EMBL" id="MPN40495.1"/>
    </source>
</evidence>
<dbReference type="InterPro" id="IPR038765">
    <property type="entry name" value="Papain-like_cys_pep_sf"/>
</dbReference>
<organism evidence="1">
    <name type="scientific">bioreactor metagenome</name>
    <dbReference type="NCBI Taxonomy" id="1076179"/>
    <lineage>
        <taxon>unclassified sequences</taxon>
        <taxon>metagenomes</taxon>
        <taxon>ecological metagenomes</taxon>
    </lineage>
</organism>
<dbReference type="Pfam" id="PF01640">
    <property type="entry name" value="Peptidase_C10"/>
    <property type="match status" value="1"/>
</dbReference>
<dbReference type="Gene3D" id="3.90.70.50">
    <property type="entry name" value="Peptidase C10, streptopain"/>
    <property type="match status" value="1"/>
</dbReference>
<name>A0A645HN68_9ZZZZ</name>
<reference evidence="1" key="1">
    <citation type="submission" date="2019-08" db="EMBL/GenBank/DDBJ databases">
        <authorList>
            <person name="Kucharzyk K."/>
            <person name="Murdoch R.W."/>
            <person name="Higgins S."/>
            <person name="Loffler F."/>
        </authorList>
    </citation>
    <scope>NUCLEOTIDE SEQUENCE</scope>
</reference>
<dbReference type="InterPro" id="IPR000200">
    <property type="entry name" value="Peptidase_C10"/>
</dbReference>
<sequence>MIYTYKDGHAWIIDGIRIIGSTDYVHCNWGWGGKCDGYFVSGSFNTQAPPAFLDPIDDDPGTEPYNYRYKKQYAVLSR</sequence>